<proteinExistence type="predicted"/>
<accession>A0A9D5Q8J2</accession>
<evidence type="ECO:0008006" key="4">
    <source>
        <dbReference type="Google" id="ProtNLM"/>
    </source>
</evidence>
<protein>
    <recommendedName>
        <fullName evidence="4">VCBS repeat-containing protein</fullName>
    </recommendedName>
</protein>
<comment type="caution">
    <text evidence="2">The sequence shown here is derived from an EMBL/GenBank/DDBJ whole genome shotgun (WGS) entry which is preliminary data.</text>
</comment>
<keyword evidence="1" id="KW-0732">Signal</keyword>
<feature type="signal peptide" evidence="1">
    <location>
        <begin position="1"/>
        <end position="24"/>
    </location>
</feature>
<reference evidence="2" key="1">
    <citation type="submission" date="2019-11" db="EMBL/GenBank/DDBJ databases">
        <title>Microbial mats filling the niche in hypersaline microbial mats.</title>
        <authorList>
            <person name="Wong H.L."/>
            <person name="Macleod F.I."/>
            <person name="White R.A. III"/>
            <person name="Burns B.P."/>
        </authorList>
    </citation>
    <scope>NUCLEOTIDE SEQUENCE</scope>
    <source>
        <strain evidence="2">Rbin_158</strain>
    </source>
</reference>
<dbReference type="SUPFAM" id="SSF69318">
    <property type="entry name" value="Integrin alpha N-terminal domain"/>
    <property type="match status" value="1"/>
</dbReference>
<evidence type="ECO:0000256" key="1">
    <source>
        <dbReference type="SAM" id="SignalP"/>
    </source>
</evidence>
<gene>
    <name evidence="2" type="ORF">GF339_20240</name>
</gene>
<dbReference type="Proteomes" id="UP000649604">
    <property type="component" value="Unassembled WGS sequence"/>
</dbReference>
<name>A0A9D5Q8J2_9BACT</name>
<dbReference type="InterPro" id="IPR028994">
    <property type="entry name" value="Integrin_alpha_N"/>
</dbReference>
<sequence>MMKQIGMSLASISIVLFLACSGWADDAPDEQTLQAWLALEEEFSMKEIQPITFIGGEAGYLVHGKFPKRGRCCEEATILVRPQHQQAKEIPVVSQTFTVLDLDGDGISEIAAHATHMGQGWLEGRWQIYALDGWTPVLLYDYGPLVISNQQAGCGLPDHAYWNRPCERRTITLAYDDLNQDQVDDLLVTIEEETFWFKPGTAEDIVFAPEAEQTQAIDPASRSLEVVRHELLYLERQFVARDAPCPP</sequence>
<evidence type="ECO:0000313" key="2">
    <source>
        <dbReference type="EMBL" id="MBD3326926.1"/>
    </source>
</evidence>
<dbReference type="AlphaFoldDB" id="A0A9D5Q8J2"/>
<feature type="chain" id="PRO_5038844836" description="VCBS repeat-containing protein" evidence="1">
    <location>
        <begin position="25"/>
        <end position="247"/>
    </location>
</feature>
<evidence type="ECO:0000313" key="3">
    <source>
        <dbReference type="Proteomes" id="UP000649604"/>
    </source>
</evidence>
<dbReference type="PROSITE" id="PS51257">
    <property type="entry name" value="PROKAR_LIPOPROTEIN"/>
    <property type="match status" value="1"/>
</dbReference>
<organism evidence="2 3">
    <name type="scientific">candidate division KSB3 bacterium</name>
    <dbReference type="NCBI Taxonomy" id="2044937"/>
    <lineage>
        <taxon>Bacteria</taxon>
        <taxon>candidate division KSB3</taxon>
    </lineage>
</organism>
<dbReference type="EMBL" id="WJJP01000662">
    <property type="protein sequence ID" value="MBD3326926.1"/>
    <property type="molecule type" value="Genomic_DNA"/>
</dbReference>